<keyword evidence="12" id="KW-1185">Reference proteome</keyword>
<dbReference type="NCBIfam" id="TIGR00739">
    <property type="entry name" value="yajC"/>
    <property type="match status" value="1"/>
</dbReference>
<dbReference type="GO" id="GO:0005886">
    <property type="term" value="C:plasma membrane"/>
    <property type="evidence" value="ECO:0007669"/>
    <property type="project" value="UniProtKB-SubCell"/>
</dbReference>
<evidence type="ECO:0000256" key="5">
    <source>
        <dbReference type="ARBA" id="ARBA00022692"/>
    </source>
</evidence>
<dbReference type="EMBL" id="FRAI01000005">
    <property type="protein sequence ID" value="SHJ72959.1"/>
    <property type="molecule type" value="Genomic_DNA"/>
</dbReference>
<dbReference type="InterPro" id="IPR003849">
    <property type="entry name" value="Preprotein_translocase_YajC"/>
</dbReference>
<dbReference type="PANTHER" id="PTHR33909:SF1">
    <property type="entry name" value="SEC TRANSLOCON ACCESSORY COMPLEX SUBUNIT YAJC"/>
    <property type="match status" value="1"/>
</dbReference>
<keyword evidence="3" id="KW-0813">Transport</keyword>
<name>A0A1M6LP38_9FIRM</name>
<keyword evidence="5 10" id="KW-0812">Transmembrane</keyword>
<dbReference type="Proteomes" id="UP000243547">
    <property type="component" value="Unassembled WGS sequence"/>
</dbReference>
<keyword evidence="6" id="KW-0653">Protein transport</keyword>
<dbReference type="Pfam" id="PF02699">
    <property type="entry name" value="YajC"/>
    <property type="match status" value="1"/>
</dbReference>
<keyword evidence="7 10" id="KW-1133">Transmembrane helix</keyword>
<dbReference type="SMART" id="SM01323">
    <property type="entry name" value="YajC"/>
    <property type="match status" value="1"/>
</dbReference>
<organism evidence="11 12">
    <name type="scientific">Anaerobranca californiensis DSM 14826</name>
    <dbReference type="NCBI Taxonomy" id="1120989"/>
    <lineage>
        <taxon>Bacteria</taxon>
        <taxon>Bacillati</taxon>
        <taxon>Bacillota</taxon>
        <taxon>Clostridia</taxon>
        <taxon>Eubacteriales</taxon>
        <taxon>Proteinivoracaceae</taxon>
        <taxon>Anaerobranca</taxon>
    </lineage>
</organism>
<dbReference type="PANTHER" id="PTHR33909">
    <property type="entry name" value="SEC TRANSLOCON ACCESSORY COMPLEX SUBUNIT YAJC"/>
    <property type="match status" value="1"/>
</dbReference>
<evidence type="ECO:0000256" key="3">
    <source>
        <dbReference type="ARBA" id="ARBA00022448"/>
    </source>
</evidence>
<sequence length="88" mass="10237">MDQLLQTIIGLSPLILVFVFFWFFLIRPQKKQQEQRQKMLNELKKGDKIITIGGIYGTITEINDNKITIRIADKVEVKAEKYAVDKVL</sequence>
<evidence type="ECO:0000256" key="7">
    <source>
        <dbReference type="ARBA" id="ARBA00022989"/>
    </source>
</evidence>
<comment type="subcellular location">
    <subcellularLocation>
        <location evidence="1">Cell membrane</location>
        <topology evidence="1">Single-pass membrane protein</topology>
    </subcellularLocation>
</comment>
<dbReference type="RefSeq" id="WP_072906170.1">
    <property type="nucleotide sequence ID" value="NZ_FRAI01000005.1"/>
</dbReference>
<evidence type="ECO:0000256" key="6">
    <source>
        <dbReference type="ARBA" id="ARBA00022927"/>
    </source>
</evidence>
<feature type="transmembrane region" description="Helical" evidence="10">
    <location>
        <begin position="6"/>
        <end position="26"/>
    </location>
</feature>
<evidence type="ECO:0000313" key="12">
    <source>
        <dbReference type="Proteomes" id="UP000243547"/>
    </source>
</evidence>
<evidence type="ECO:0000256" key="4">
    <source>
        <dbReference type="ARBA" id="ARBA00022475"/>
    </source>
</evidence>
<dbReference type="STRING" id="1120989.SAMN02745227_00591"/>
<evidence type="ECO:0000313" key="11">
    <source>
        <dbReference type="EMBL" id="SHJ72959.1"/>
    </source>
</evidence>
<protein>
    <submittedName>
        <fullName evidence="11">Preprotein translocase subunit YajC</fullName>
    </submittedName>
</protein>
<evidence type="ECO:0000256" key="10">
    <source>
        <dbReference type="SAM" id="Phobius"/>
    </source>
</evidence>
<keyword evidence="8" id="KW-0811">Translocation</keyword>
<keyword evidence="9 10" id="KW-0472">Membrane</keyword>
<comment type="similarity">
    <text evidence="2">Belongs to the YajC family.</text>
</comment>
<reference evidence="12" key="1">
    <citation type="submission" date="2016-11" db="EMBL/GenBank/DDBJ databases">
        <authorList>
            <person name="Varghese N."/>
            <person name="Submissions S."/>
        </authorList>
    </citation>
    <scope>NUCLEOTIDE SEQUENCE [LARGE SCALE GENOMIC DNA]</scope>
    <source>
        <strain evidence="12">DSM 14826</strain>
    </source>
</reference>
<keyword evidence="4" id="KW-1003">Cell membrane</keyword>
<dbReference type="GO" id="GO:0015031">
    <property type="term" value="P:protein transport"/>
    <property type="evidence" value="ECO:0007669"/>
    <property type="project" value="UniProtKB-KW"/>
</dbReference>
<evidence type="ECO:0000256" key="1">
    <source>
        <dbReference type="ARBA" id="ARBA00004162"/>
    </source>
</evidence>
<dbReference type="PRINTS" id="PR01853">
    <property type="entry name" value="YAJCTRNLCASE"/>
</dbReference>
<proteinExistence type="inferred from homology"/>
<evidence type="ECO:0000256" key="8">
    <source>
        <dbReference type="ARBA" id="ARBA00023010"/>
    </source>
</evidence>
<evidence type="ECO:0000256" key="2">
    <source>
        <dbReference type="ARBA" id="ARBA00006742"/>
    </source>
</evidence>
<gene>
    <name evidence="11" type="ORF">SAMN02745227_00591</name>
</gene>
<dbReference type="AlphaFoldDB" id="A0A1M6LP38"/>
<evidence type="ECO:0000256" key="9">
    <source>
        <dbReference type="ARBA" id="ARBA00023136"/>
    </source>
</evidence>
<accession>A0A1M6LP38</accession>